<dbReference type="Pfam" id="PF22675">
    <property type="entry name" value="KH-I_KHDC4-BBP"/>
    <property type="match status" value="1"/>
</dbReference>
<dbReference type="InterPro" id="IPR055429">
    <property type="entry name" value="TRAPPC13_M"/>
</dbReference>
<dbReference type="Pfam" id="PF23647">
    <property type="entry name" value="TRAPPC13_M"/>
    <property type="match status" value="1"/>
</dbReference>
<dbReference type="InterPro" id="IPR031121">
    <property type="entry name" value="RIK/BLOM7"/>
</dbReference>
<dbReference type="InterPro" id="IPR055256">
    <property type="entry name" value="KH_1_KHDC4/BBP-like"/>
</dbReference>
<dbReference type="CDD" id="cd22385">
    <property type="entry name" value="KH-I_KHDC4_rpt1"/>
    <property type="match status" value="1"/>
</dbReference>
<feature type="region of interest" description="Disordered" evidence="2">
    <location>
        <begin position="1"/>
        <end position="71"/>
    </location>
</feature>
<feature type="compositionally biased region" description="Pro residues" evidence="2">
    <location>
        <begin position="442"/>
        <end position="470"/>
    </location>
</feature>
<dbReference type="InterPro" id="IPR056149">
    <property type="entry name" value="PRP5/DDX46/KHDC4_KH"/>
</dbReference>
<dbReference type="PROSITE" id="PS50084">
    <property type="entry name" value="KH_TYPE_1"/>
    <property type="match status" value="1"/>
</dbReference>
<dbReference type="Gene3D" id="3.30.1370.10">
    <property type="entry name" value="K Homology domain, type 1"/>
    <property type="match status" value="2"/>
</dbReference>
<organism evidence="4 5">
    <name type="scientific">Epichloe bromicola</name>
    <dbReference type="NCBI Taxonomy" id="79588"/>
    <lineage>
        <taxon>Eukaryota</taxon>
        <taxon>Fungi</taxon>
        <taxon>Dikarya</taxon>
        <taxon>Ascomycota</taxon>
        <taxon>Pezizomycotina</taxon>
        <taxon>Sordariomycetes</taxon>
        <taxon>Hypocreomycetidae</taxon>
        <taxon>Hypocreales</taxon>
        <taxon>Clavicipitaceae</taxon>
        <taxon>Epichloe</taxon>
    </lineage>
</organism>
<dbReference type="InterPro" id="IPR047889">
    <property type="entry name" value="KHDC4_KH-I_second"/>
</dbReference>
<dbReference type="InterPro" id="IPR047890">
    <property type="entry name" value="KHDC4_KH-I_first"/>
</dbReference>
<evidence type="ECO:0000313" key="4">
    <source>
        <dbReference type="EMBL" id="GAB0134228.1"/>
    </source>
</evidence>
<reference evidence="5" key="1">
    <citation type="submission" date="2024-06" db="EMBL/GenBank/DDBJ databases">
        <title>Draft Genome Sequences of Epichloe bromicola Strains Isolated from Elymus ciliaris.</title>
        <authorList>
            <consortium name="Epichloe bromicola genome sequencing consortium"/>
            <person name="Miura A."/>
            <person name="Imano S."/>
            <person name="Ashida A."/>
            <person name="Sato I."/>
            <person name="Chiba S."/>
            <person name="Tanaka A."/>
            <person name="Camagna M."/>
            <person name="Takemoto D."/>
        </authorList>
    </citation>
    <scope>NUCLEOTIDE SEQUENCE [LARGE SCALE GENOMIC DNA]</scope>
    <source>
        <strain evidence="5">DP</strain>
    </source>
</reference>
<proteinExistence type="predicted"/>
<evidence type="ECO:0000256" key="2">
    <source>
        <dbReference type="SAM" id="MobiDB-lite"/>
    </source>
</evidence>
<dbReference type="PANTHER" id="PTHR15744">
    <property type="entry name" value="BLOM7"/>
    <property type="match status" value="1"/>
</dbReference>
<feature type="region of interest" description="Disordered" evidence="2">
    <location>
        <begin position="436"/>
        <end position="484"/>
    </location>
</feature>
<dbReference type="SMART" id="SM00322">
    <property type="entry name" value="KH"/>
    <property type="match status" value="1"/>
</dbReference>
<feature type="compositionally biased region" description="Basic and acidic residues" evidence="2">
    <location>
        <begin position="1"/>
        <end position="58"/>
    </location>
</feature>
<comment type="caution">
    <text evidence="4">The sequence shown here is derived from an EMBL/GenBank/DDBJ whole genome shotgun (WGS) entry which is preliminary data.</text>
</comment>
<keyword evidence="1" id="KW-0694">RNA-binding</keyword>
<dbReference type="Pfam" id="PF06159">
    <property type="entry name" value="TRAPPC13_N"/>
    <property type="match status" value="1"/>
</dbReference>
<keyword evidence="5" id="KW-1185">Reference proteome</keyword>
<feature type="region of interest" description="Disordered" evidence="2">
    <location>
        <begin position="205"/>
        <end position="238"/>
    </location>
</feature>
<evidence type="ECO:0000259" key="3">
    <source>
        <dbReference type="SMART" id="SM00322"/>
    </source>
</evidence>
<dbReference type="CDD" id="cd22386">
    <property type="entry name" value="KH-I_KHDC4_rpt2"/>
    <property type="match status" value="1"/>
</dbReference>
<dbReference type="Pfam" id="PF23469">
    <property type="entry name" value="KH_12"/>
    <property type="match status" value="1"/>
</dbReference>
<evidence type="ECO:0000256" key="1">
    <source>
        <dbReference type="PROSITE-ProRule" id="PRU00117"/>
    </source>
</evidence>
<dbReference type="InterPro" id="IPR055427">
    <property type="entry name" value="TRAPPC13_N"/>
</dbReference>
<feature type="region of interest" description="Disordered" evidence="2">
    <location>
        <begin position="336"/>
        <end position="392"/>
    </location>
</feature>
<accession>A0ABQ0CLC0</accession>
<dbReference type="SUPFAM" id="SSF54791">
    <property type="entry name" value="Eukaryotic type KH-domain (KH-domain type I)"/>
    <property type="match status" value="2"/>
</dbReference>
<feature type="compositionally biased region" description="Basic and acidic residues" evidence="2">
    <location>
        <begin position="336"/>
        <end position="366"/>
    </location>
</feature>
<dbReference type="PANTHER" id="PTHR15744:SF0">
    <property type="entry name" value="KH HOMOLOGY DOMAIN-CONTAINING PROTEIN 4"/>
    <property type="match status" value="1"/>
</dbReference>
<name>A0ABQ0CLC0_9HYPO</name>
<dbReference type="InterPro" id="IPR004087">
    <property type="entry name" value="KH_dom"/>
</dbReference>
<feature type="compositionally biased region" description="Low complexity" evidence="2">
    <location>
        <begin position="59"/>
        <end position="71"/>
    </location>
</feature>
<feature type="compositionally biased region" description="Polar residues" evidence="2">
    <location>
        <begin position="375"/>
        <end position="392"/>
    </location>
</feature>
<dbReference type="EMBL" id="BAAFGZ010000072">
    <property type="protein sequence ID" value="GAB0134228.1"/>
    <property type="molecule type" value="Genomic_DNA"/>
</dbReference>
<sequence>MDDSERRTTKRSRFDQTEPEPKRASRFDRRSRSPSARRSEGRDRSPLGEDGAEAKKSPVDAAAAAAAAAARINAAMQARKGIQHVEVPAAQSSGSPGGQSGEAKAHSIGKEMYVADGDYMQDIEVNDLRNRYLLTKSSTQKMINDETGADITTRGSYLPNKAMATAAKPPLYLHITATSKEGLEAAVAKINELIDQELPQLVDERRFRRRDQEQPEPERERGERGERGERDREHGGRRKWPEERISIDLEPIHGFNLRAQIVGHGGSYVKHIQQETGCRVQIKGRGSGYLEGATNRESDEDMYLHVAGPDAANVEKAKELCEDLIANVKEQYEEFKARPPRYNDRGGHHGGDRYRGGHDRHHDRGNHSSYGGHGSEQNAATNSPAQGTDSTGQNFADYQAAYAQYYGGSDPYAAYGGYANYVAMYQQYYAQAQGQAAAPASASPPPPPPSEAAPPPPPSAAPPPPPPSGSPPGGSYSAGSNIGNGSNLARLSRASLVPQYPTASPLSTGTLPASLSYQSPHASNPDPFLLSPILNLPVSFGSAYVGETFSCTLCANNDVAPDSAKSKSIRNVRIDAEMKTPGAGAAHKLDLGGSDEGTDLAPGATLQRLVNFDLKEEGNHVLAVTVSYYEATDTSGRTRTFRKLYQFICKASLIVRTKVGALKGGAEEEGEGGRRWVLEAQLENCSEDAMQLDRVVMEVLDGLACQDYNWDLPVGVGGGQKPVLHPEEVEQVCFVVRETEEGAAASAADGKITFGVLGIGWRGGMGNRGFLSTGQLGTSVA</sequence>
<gene>
    <name evidence="4" type="primary">g2608</name>
    <name evidence="4" type="ORF">EsDP_00002608</name>
</gene>
<evidence type="ECO:0000313" key="5">
    <source>
        <dbReference type="Proteomes" id="UP001562357"/>
    </source>
</evidence>
<protein>
    <recommendedName>
        <fullName evidence="3">K Homology domain-containing protein</fullName>
    </recommendedName>
</protein>
<feature type="domain" description="K Homology" evidence="3">
    <location>
        <begin position="241"/>
        <end position="326"/>
    </location>
</feature>
<dbReference type="InterPro" id="IPR036612">
    <property type="entry name" value="KH_dom_type_1_sf"/>
</dbReference>
<dbReference type="Proteomes" id="UP001562357">
    <property type="component" value="Unassembled WGS sequence"/>
</dbReference>